<dbReference type="EMBL" id="JAEVFJ010000002">
    <property type="protein sequence ID" value="KAH8106818.1"/>
    <property type="molecule type" value="Genomic_DNA"/>
</dbReference>
<evidence type="ECO:0000256" key="1">
    <source>
        <dbReference type="SAM" id="MobiDB-lite"/>
    </source>
</evidence>
<feature type="compositionally biased region" description="Acidic residues" evidence="1">
    <location>
        <begin position="151"/>
        <end position="161"/>
    </location>
</feature>
<organism evidence="2 3">
    <name type="scientific">Cristinia sonorae</name>
    <dbReference type="NCBI Taxonomy" id="1940300"/>
    <lineage>
        <taxon>Eukaryota</taxon>
        <taxon>Fungi</taxon>
        <taxon>Dikarya</taxon>
        <taxon>Basidiomycota</taxon>
        <taxon>Agaricomycotina</taxon>
        <taxon>Agaricomycetes</taxon>
        <taxon>Agaricomycetidae</taxon>
        <taxon>Agaricales</taxon>
        <taxon>Pleurotineae</taxon>
        <taxon>Stephanosporaceae</taxon>
        <taxon>Cristinia</taxon>
    </lineage>
</organism>
<protein>
    <submittedName>
        <fullName evidence="2">Uncharacterized protein</fullName>
    </submittedName>
</protein>
<evidence type="ECO:0000313" key="2">
    <source>
        <dbReference type="EMBL" id="KAH8106818.1"/>
    </source>
</evidence>
<keyword evidence="3" id="KW-1185">Reference proteome</keyword>
<feature type="compositionally biased region" description="Low complexity" evidence="1">
    <location>
        <begin position="51"/>
        <end position="63"/>
    </location>
</feature>
<feature type="compositionally biased region" description="Polar residues" evidence="1">
    <location>
        <begin position="71"/>
        <end position="85"/>
    </location>
</feature>
<feature type="region of interest" description="Disordered" evidence="1">
    <location>
        <begin position="142"/>
        <end position="163"/>
    </location>
</feature>
<name>A0A8K0XUS0_9AGAR</name>
<accession>A0A8K0XUS0</accession>
<dbReference type="OrthoDB" id="3268560at2759"/>
<dbReference type="AlphaFoldDB" id="A0A8K0XUS0"/>
<gene>
    <name evidence="2" type="ORF">BXZ70DRAFT_915249</name>
</gene>
<proteinExistence type="predicted"/>
<feature type="region of interest" description="Disordered" evidence="1">
    <location>
        <begin position="31"/>
        <end position="97"/>
    </location>
</feature>
<comment type="caution">
    <text evidence="2">The sequence shown here is derived from an EMBL/GenBank/DDBJ whole genome shotgun (WGS) entry which is preliminary data.</text>
</comment>
<evidence type="ECO:0000313" key="3">
    <source>
        <dbReference type="Proteomes" id="UP000813824"/>
    </source>
</evidence>
<sequence>MSVLSQFVRPISTARRAYSVFSKTGGGGRYFNSAKPPKVVPPSTKAKVDASTPSSPTESTSTSALKDDAASLQSKDASRESSQSRLPPPPPQLFHPLIKPHELNLHQFFSLHRPLLTISQPTNALFDNPPIPFSPSFLSQDRSSSFANFDDPPESSPESDADASRQLARAIVVHRVTPALAWENTLKKWGLDVSEGRAEEITAAKAEYDMYMDSVKRKRKRKMKKHK</sequence>
<reference evidence="2" key="1">
    <citation type="journal article" date="2021" name="New Phytol.">
        <title>Evolutionary innovations through gain and loss of genes in the ectomycorrhizal Boletales.</title>
        <authorList>
            <person name="Wu G."/>
            <person name="Miyauchi S."/>
            <person name="Morin E."/>
            <person name="Kuo A."/>
            <person name="Drula E."/>
            <person name="Varga T."/>
            <person name="Kohler A."/>
            <person name="Feng B."/>
            <person name="Cao Y."/>
            <person name="Lipzen A."/>
            <person name="Daum C."/>
            <person name="Hundley H."/>
            <person name="Pangilinan J."/>
            <person name="Johnson J."/>
            <person name="Barry K."/>
            <person name="LaButti K."/>
            <person name="Ng V."/>
            <person name="Ahrendt S."/>
            <person name="Min B."/>
            <person name="Choi I.G."/>
            <person name="Park H."/>
            <person name="Plett J.M."/>
            <person name="Magnuson J."/>
            <person name="Spatafora J.W."/>
            <person name="Nagy L.G."/>
            <person name="Henrissat B."/>
            <person name="Grigoriev I.V."/>
            <person name="Yang Z.L."/>
            <person name="Xu J."/>
            <person name="Martin F.M."/>
        </authorList>
    </citation>
    <scope>NUCLEOTIDE SEQUENCE</scope>
    <source>
        <strain evidence="2">KKN 215</strain>
    </source>
</reference>
<dbReference type="Proteomes" id="UP000813824">
    <property type="component" value="Unassembled WGS sequence"/>
</dbReference>